<keyword evidence="3" id="KW-1185">Reference proteome</keyword>
<dbReference type="RefSeq" id="WP_343782741.1">
    <property type="nucleotide sequence ID" value="NZ_BAAACZ010000010.1"/>
</dbReference>
<dbReference type="InterPro" id="IPR011990">
    <property type="entry name" value="TPR-like_helical_dom_sf"/>
</dbReference>
<evidence type="ECO:0000313" key="3">
    <source>
        <dbReference type="Proteomes" id="UP001500740"/>
    </source>
</evidence>
<name>A0ABN0ZWG1_9BACI</name>
<dbReference type="InterPro" id="IPR001387">
    <property type="entry name" value="Cro/C1-type_HTH"/>
</dbReference>
<comment type="caution">
    <text evidence="2">The sequence shown here is derived from an EMBL/GenBank/DDBJ whole genome shotgun (WGS) entry which is preliminary data.</text>
</comment>
<dbReference type="Pfam" id="PF01381">
    <property type="entry name" value="HTH_3"/>
    <property type="match status" value="1"/>
</dbReference>
<dbReference type="InterPro" id="IPR010057">
    <property type="entry name" value="Transcription_activator_Rgg_C"/>
</dbReference>
<dbReference type="InterPro" id="IPR010982">
    <property type="entry name" value="Lambda_DNA-bd_dom_sf"/>
</dbReference>
<proteinExistence type="predicted"/>
<gene>
    <name evidence="2" type="ORF">GCM10008935_14310</name>
</gene>
<organism evidence="2 3">
    <name type="scientific">Alkalibacillus silvisoli</name>
    <dbReference type="NCBI Taxonomy" id="392823"/>
    <lineage>
        <taxon>Bacteria</taxon>
        <taxon>Bacillati</taxon>
        <taxon>Bacillota</taxon>
        <taxon>Bacilli</taxon>
        <taxon>Bacillales</taxon>
        <taxon>Bacillaceae</taxon>
        <taxon>Alkalibacillus</taxon>
    </lineage>
</organism>
<reference evidence="2 3" key="1">
    <citation type="journal article" date="2019" name="Int. J. Syst. Evol. Microbiol.">
        <title>The Global Catalogue of Microorganisms (GCM) 10K type strain sequencing project: providing services to taxonomists for standard genome sequencing and annotation.</title>
        <authorList>
            <consortium name="The Broad Institute Genomics Platform"/>
            <consortium name="The Broad Institute Genome Sequencing Center for Infectious Disease"/>
            <person name="Wu L."/>
            <person name="Ma J."/>
        </authorList>
    </citation>
    <scope>NUCLEOTIDE SEQUENCE [LARGE SCALE GENOMIC DNA]</scope>
    <source>
        <strain evidence="2 3">JCM 14193</strain>
    </source>
</reference>
<protein>
    <submittedName>
        <fullName evidence="2">Rgg/GadR/MutR family transcriptional regulator</fullName>
    </submittedName>
</protein>
<evidence type="ECO:0000313" key="2">
    <source>
        <dbReference type="EMBL" id="GAA0460126.1"/>
    </source>
</evidence>
<dbReference type="Pfam" id="PF21259">
    <property type="entry name" value="Rgg_C"/>
    <property type="match status" value="1"/>
</dbReference>
<dbReference type="Gene3D" id="1.25.40.10">
    <property type="entry name" value="Tetratricopeptide repeat domain"/>
    <property type="match status" value="1"/>
</dbReference>
<dbReference type="PROSITE" id="PS50943">
    <property type="entry name" value="HTH_CROC1"/>
    <property type="match status" value="1"/>
</dbReference>
<dbReference type="PANTHER" id="PTHR37038">
    <property type="entry name" value="TRANSCRIPTIONAL REGULATOR-RELATED"/>
    <property type="match status" value="1"/>
</dbReference>
<dbReference type="CDD" id="cd00093">
    <property type="entry name" value="HTH_XRE"/>
    <property type="match status" value="1"/>
</dbReference>
<feature type="domain" description="HTH cro/C1-type" evidence="1">
    <location>
        <begin position="7"/>
        <end position="56"/>
    </location>
</feature>
<sequence length="290" mass="34078">MNYGHTFRKIREQKGFTLEDIGSVSFLSKFETGESDISIQDLYDFLERIGLTLDEFLFIHHDGERPPGIIEFFNQAYDAYVKRDVNLLQEMHKGQMSQWEEHGLRRYRLQADLVKIYESLAKNREMEQEDGELQEIKDYLFKVEAWTLYELRLYSSVMMVLDEIMVITLTKEAYKKSKNYHYQPQVRDTINNILLNTLSSLLGPINQPNRLINTQAFLYFLEALEANCLESDFVLKSNMMQLRGLYEVKKGNITEGVEMVKGAVDLLNQFQASNLAQDAERYMKLILRYK</sequence>
<evidence type="ECO:0000259" key="1">
    <source>
        <dbReference type="PROSITE" id="PS50943"/>
    </source>
</evidence>
<dbReference type="PANTHER" id="PTHR37038:SF12">
    <property type="entry name" value="TRANSCRIPTIONAL REGULATOR"/>
    <property type="match status" value="1"/>
</dbReference>
<dbReference type="NCBIfam" id="TIGR01716">
    <property type="entry name" value="RGG_Cterm"/>
    <property type="match status" value="1"/>
</dbReference>
<dbReference type="InterPro" id="IPR053163">
    <property type="entry name" value="HTH-type_regulator_Rgg"/>
</dbReference>
<dbReference type="Proteomes" id="UP001500740">
    <property type="component" value="Unassembled WGS sequence"/>
</dbReference>
<dbReference type="SMART" id="SM00530">
    <property type="entry name" value="HTH_XRE"/>
    <property type="match status" value="1"/>
</dbReference>
<dbReference type="EMBL" id="BAAACZ010000010">
    <property type="protein sequence ID" value="GAA0460126.1"/>
    <property type="molecule type" value="Genomic_DNA"/>
</dbReference>
<accession>A0ABN0ZWG1</accession>
<dbReference type="SUPFAM" id="SSF47413">
    <property type="entry name" value="lambda repressor-like DNA-binding domains"/>
    <property type="match status" value="1"/>
</dbReference>